<comment type="function">
    <text evidence="1">Hormone involved in the regulation of erythrocyte proliferation and differentiation and the maintenance of a physiological level of circulating erythrocyte mass. Binds to EPOR leading to EPOR dimerization and JAK2 activation thereby activating specific downstream effectors, including STAT1 and STAT3.</text>
</comment>
<keyword evidence="11" id="KW-1133">Transmembrane helix</keyword>
<keyword evidence="11" id="KW-0812">Transmembrane</keyword>
<proteinExistence type="inferred from homology"/>
<keyword evidence="11" id="KW-0472">Membrane</keyword>
<dbReference type="GeneID" id="112399876"/>
<dbReference type="GO" id="GO:0043249">
    <property type="term" value="P:erythrocyte maturation"/>
    <property type="evidence" value="ECO:0007669"/>
    <property type="project" value="UniProtKB-KW"/>
</dbReference>
<evidence type="ECO:0000256" key="2">
    <source>
        <dbReference type="ARBA" id="ARBA00004613"/>
    </source>
</evidence>
<evidence type="ECO:0000256" key="10">
    <source>
        <dbReference type="ARBA" id="ARBA00023180"/>
    </source>
</evidence>
<dbReference type="GO" id="GO:0005179">
    <property type="term" value="F:hormone activity"/>
    <property type="evidence" value="ECO:0007669"/>
    <property type="project" value="UniProtKB-KW"/>
</dbReference>
<dbReference type="PROSITE" id="PS00817">
    <property type="entry name" value="EPO_TPO"/>
    <property type="match status" value="1"/>
</dbReference>
<dbReference type="FunFam" id="1.20.1250.10:FF:000013">
    <property type="entry name" value="Erythropoietin"/>
    <property type="match status" value="1"/>
</dbReference>
<dbReference type="GO" id="GO:0005128">
    <property type="term" value="F:erythropoietin receptor binding"/>
    <property type="evidence" value="ECO:0007669"/>
    <property type="project" value="InterPro"/>
</dbReference>
<evidence type="ECO:0000313" key="13">
    <source>
        <dbReference type="RefSeq" id="XP_024601045.1"/>
    </source>
</evidence>
<dbReference type="Gene3D" id="1.20.1250.10">
    <property type="match status" value="1"/>
</dbReference>
<dbReference type="SUPFAM" id="SSF47266">
    <property type="entry name" value="4-helical cytokines"/>
    <property type="match status" value="1"/>
</dbReference>
<keyword evidence="10" id="KW-0325">Glycoprotein</keyword>
<accession>A0A341BE79</accession>
<dbReference type="RefSeq" id="XP_024601045.1">
    <property type="nucleotide sequence ID" value="XM_024745277.1"/>
</dbReference>
<dbReference type="Proteomes" id="UP000252040">
    <property type="component" value="Unplaced"/>
</dbReference>
<dbReference type="FunCoup" id="A0A341BE79">
    <property type="interactions" value="108"/>
</dbReference>
<evidence type="ECO:0000256" key="8">
    <source>
        <dbReference type="ARBA" id="ARBA00023057"/>
    </source>
</evidence>
<dbReference type="KEGG" id="nasi:112399876"/>
<evidence type="ECO:0000256" key="5">
    <source>
        <dbReference type="ARBA" id="ARBA00022525"/>
    </source>
</evidence>
<dbReference type="GO" id="GO:0006950">
    <property type="term" value="P:response to stress"/>
    <property type="evidence" value="ECO:0007669"/>
    <property type="project" value="UniProtKB-ARBA"/>
</dbReference>
<dbReference type="AlphaFoldDB" id="A0A341BE79"/>
<evidence type="ECO:0000256" key="7">
    <source>
        <dbReference type="ARBA" id="ARBA00022729"/>
    </source>
</evidence>
<evidence type="ECO:0000256" key="9">
    <source>
        <dbReference type="ARBA" id="ARBA00023157"/>
    </source>
</evidence>
<comment type="similarity">
    <text evidence="3">Belongs to the EPO/TPO family.</text>
</comment>
<evidence type="ECO:0000256" key="3">
    <source>
        <dbReference type="ARBA" id="ARBA00005782"/>
    </source>
</evidence>
<dbReference type="GO" id="GO:0030295">
    <property type="term" value="F:protein kinase activator activity"/>
    <property type="evidence" value="ECO:0007669"/>
    <property type="project" value="TreeGrafter"/>
</dbReference>
<dbReference type="GO" id="GO:0008284">
    <property type="term" value="P:positive regulation of cell population proliferation"/>
    <property type="evidence" value="ECO:0007669"/>
    <property type="project" value="TreeGrafter"/>
</dbReference>
<gene>
    <name evidence="13" type="primary">EPO</name>
</gene>
<keyword evidence="5" id="KW-0964">Secreted</keyword>
<dbReference type="GO" id="GO:0038162">
    <property type="term" value="P:erythropoietin-mediated signaling pathway"/>
    <property type="evidence" value="ECO:0007669"/>
    <property type="project" value="TreeGrafter"/>
</dbReference>
<evidence type="ECO:0000313" key="12">
    <source>
        <dbReference type="Proteomes" id="UP000252040"/>
    </source>
</evidence>
<dbReference type="STRING" id="1706337.A0A341BE79"/>
<dbReference type="InterPro" id="IPR003013">
    <property type="entry name" value="Erythroptn"/>
</dbReference>
<dbReference type="GO" id="GO:0005615">
    <property type="term" value="C:extracellular space"/>
    <property type="evidence" value="ECO:0007669"/>
    <property type="project" value="TreeGrafter"/>
</dbReference>
<dbReference type="GO" id="GO:0046579">
    <property type="term" value="P:positive regulation of Ras protein signal transduction"/>
    <property type="evidence" value="ECO:0007669"/>
    <property type="project" value="TreeGrafter"/>
</dbReference>
<dbReference type="GO" id="GO:0005125">
    <property type="term" value="F:cytokine activity"/>
    <property type="evidence" value="ECO:0007669"/>
    <property type="project" value="TreeGrafter"/>
</dbReference>
<dbReference type="PANTHER" id="PTHR10370:SF0">
    <property type="entry name" value="ERYTHROPOIETIN"/>
    <property type="match status" value="1"/>
</dbReference>
<dbReference type="PANTHER" id="PTHR10370">
    <property type="entry name" value="ERYTHROPOIETIN"/>
    <property type="match status" value="1"/>
</dbReference>
<dbReference type="InterPro" id="IPR009079">
    <property type="entry name" value="4_helix_cytokine-like_core"/>
</dbReference>
<name>A0A341BE79_NEOAA</name>
<keyword evidence="9" id="KW-1015">Disulfide bond</keyword>
<dbReference type="CTD" id="2056"/>
<evidence type="ECO:0000256" key="11">
    <source>
        <dbReference type="SAM" id="Phobius"/>
    </source>
</evidence>
<dbReference type="InterPro" id="IPR019767">
    <property type="entry name" value="EPO/TPO_CS"/>
</dbReference>
<dbReference type="Pfam" id="PF00758">
    <property type="entry name" value="EPO_TPO"/>
    <property type="match status" value="1"/>
</dbReference>
<organism evidence="12 13">
    <name type="scientific">Neophocaena asiaeorientalis asiaeorientalis</name>
    <name type="common">Yangtze finless porpoise</name>
    <name type="synonym">Neophocaena phocaenoides subsp. asiaeorientalis</name>
    <dbReference type="NCBI Taxonomy" id="1706337"/>
    <lineage>
        <taxon>Eukaryota</taxon>
        <taxon>Metazoa</taxon>
        <taxon>Chordata</taxon>
        <taxon>Craniata</taxon>
        <taxon>Vertebrata</taxon>
        <taxon>Euteleostomi</taxon>
        <taxon>Mammalia</taxon>
        <taxon>Eutheria</taxon>
        <taxon>Laurasiatheria</taxon>
        <taxon>Artiodactyla</taxon>
        <taxon>Whippomorpha</taxon>
        <taxon>Cetacea</taxon>
        <taxon>Odontoceti</taxon>
        <taxon>Phocoenidae</taxon>
        <taxon>Neophocaena</taxon>
    </lineage>
</organism>
<evidence type="ECO:0000256" key="6">
    <source>
        <dbReference type="ARBA" id="ARBA00022702"/>
    </source>
</evidence>
<feature type="transmembrane region" description="Helical" evidence="11">
    <location>
        <begin position="83"/>
        <end position="105"/>
    </location>
</feature>
<protein>
    <recommendedName>
        <fullName evidence="4">Erythropoietin</fullName>
    </recommendedName>
</protein>
<evidence type="ECO:0000256" key="1">
    <source>
        <dbReference type="ARBA" id="ARBA00002679"/>
    </source>
</evidence>
<comment type="subcellular location">
    <subcellularLocation>
        <location evidence="2">Secreted</location>
    </subcellularLocation>
</comment>
<keyword evidence="6" id="KW-0372">Hormone</keyword>
<dbReference type="InParanoid" id="A0A341BE79"/>
<reference evidence="13" key="1">
    <citation type="submission" date="2025-08" db="UniProtKB">
        <authorList>
            <consortium name="RefSeq"/>
        </authorList>
    </citation>
    <scope>IDENTIFICATION</scope>
    <source>
        <tissue evidence="13">Meat</tissue>
    </source>
</reference>
<sequence>MEDWGSREKRGGYVGAEEADTWVWEQQLGSARGEASVTPGLKFGREKWMPVAGGWGVHAAAGLNEVPASHSARLSLLECPARLLLLSLLLLPLGLPVLGAPPHLICDSRVLERYILEAREAENATMGCAEGCSFSENITVPDTKVNFYAWKRMEVQQQAVEVWQGLALLSEAILQGQALLANSSQPSEALQLHVDKAVSSLRSLTSLLRALGAQKGAVPLPDAASSAAPLRTFTVDTLCKLFRIYSNFLRGKLTLYTGETCRRGDR</sequence>
<evidence type="ECO:0000256" key="4">
    <source>
        <dbReference type="ARBA" id="ARBA00015421"/>
    </source>
</evidence>
<keyword evidence="12" id="KW-1185">Reference proteome</keyword>
<dbReference type="PRINTS" id="PR00272">
    <property type="entry name" value="ERYTHROPTN"/>
</dbReference>
<keyword evidence="8" id="KW-0265">Erythrocyte maturation</keyword>
<keyword evidence="7" id="KW-0732">Signal</keyword>
<dbReference type="InterPro" id="IPR001323">
    <property type="entry name" value="EPO_TPO"/>
</dbReference>